<dbReference type="OrthoDB" id="9783791at2"/>
<dbReference type="Gene3D" id="3.90.550.10">
    <property type="entry name" value="Spore Coat Polysaccharide Biosynthesis Protein SpsA, Chain A"/>
    <property type="match status" value="1"/>
</dbReference>
<dbReference type="RefSeq" id="WP_099510545.1">
    <property type="nucleotide sequence ID" value="NZ_CP016616.1"/>
</dbReference>
<gene>
    <name evidence="5" type="ORF">BB934_15945</name>
</gene>
<evidence type="ECO:0000256" key="3">
    <source>
        <dbReference type="ARBA" id="ARBA00022679"/>
    </source>
</evidence>
<sequence>MAVIVHVPAGATLDDTVRLKLVQGDVISTVARGEWIAIGPAGGGGTGGEKRVKTQRKMAAALTAEPNLPHTQRFAVAVPQEAAKRFNPKLSIAVSIDASRPGRAIMVSASSIGPADLVGDLRAAFAPMLKASGQDEFAAILGASLALKPLETPDLFAIEHLVISGTGLVASGWMANLGSRIIHVVSADLETWLDHASIKRSARADVHAHLHSRHALTGASEEHGFTFVIPAAAVQDQDLYFVEVAPDGAAVTFHGPVPVAPERDDALARKVVGEAFGDIRSLRAEDIDRSYRHLLSIDKAEMRAQIFDFGPPLRNDKPVASVIIPFYGDGFFLNCVHYLQRILDDNFELVVVVDDPRIWSEVYNGVALRSTGFKVPIRLLRNVANYGYGGANNIAVRLSRGDVLFLMNSDILVKDATGLHRAAEAIRDRKRGSGRELVVGFSLLYEDNTIQHIGMTFPRSSSMGNLLVADHPMKGLPFELYEGDTIRPAHAVTAALMAMSKDLFQNLDGFDLRFERGDFEDADLCLRARQKGAEIQVHVHPGLYHLERQSIPAIGDHDIRAMVTYMNCAEFNRRWEAELSKPKRVFKVSKPHPPGPSDTQV</sequence>
<keyword evidence="3" id="KW-0808">Transferase</keyword>
<comment type="similarity">
    <text evidence="1">Belongs to the glycosyltransferase 2 family.</text>
</comment>
<protein>
    <recommendedName>
        <fullName evidence="4">Glycosyltransferase 2-like domain-containing protein</fullName>
    </recommendedName>
</protein>
<dbReference type="Pfam" id="PF00535">
    <property type="entry name" value="Glycos_transf_2"/>
    <property type="match status" value="1"/>
</dbReference>
<dbReference type="InterPro" id="IPR001173">
    <property type="entry name" value="Glyco_trans_2-like"/>
</dbReference>
<accession>A0A1B2EHS9</accession>
<evidence type="ECO:0000259" key="4">
    <source>
        <dbReference type="Pfam" id="PF00535"/>
    </source>
</evidence>
<name>A0A1B2EHS9_9HYPH</name>
<dbReference type="PANTHER" id="PTHR43179">
    <property type="entry name" value="RHAMNOSYLTRANSFERASE WBBL"/>
    <property type="match status" value="1"/>
</dbReference>
<reference evidence="5" key="1">
    <citation type="submission" date="2016-07" db="EMBL/GenBank/DDBJ databases">
        <title>Microvirga ossetica sp. nov. a new species of rhizobia isolated from root nodules of the legume species Vicia alpestris Steven originated from North Ossetia region in the Caucasus.</title>
        <authorList>
            <person name="Safronova V.I."/>
            <person name="Kuznetsova I.G."/>
            <person name="Sazanova A.L."/>
            <person name="Belimov A."/>
            <person name="Andronov E."/>
            <person name="Osledkin Y.S."/>
            <person name="Onishchuk O.P."/>
            <person name="Kurchak O.N."/>
            <person name="Shaposhnikov A.I."/>
            <person name="Willems A."/>
            <person name="Tikhonovich I.A."/>
        </authorList>
    </citation>
    <scope>NUCLEOTIDE SEQUENCE [LARGE SCALE GENOMIC DNA]</scope>
    <source>
        <strain evidence="5">V5/3M</strain>
    </source>
</reference>
<feature type="domain" description="Glycosyltransferase 2-like" evidence="4">
    <location>
        <begin position="321"/>
        <end position="430"/>
    </location>
</feature>
<dbReference type="SUPFAM" id="SSF53448">
    <property type="entry name" value="Nucleotide-diphospho-sugar transferases"/>
    <property type="match status" value="1"/>
</dbReference>
<dbReference type="InterPro" id="IPR029044">
    <property type="entry name" value="Nucleotide-diphossugar_trans"/>
</dbReference>
<keyword evidence="2" id="KW-0328">Glycosyltransferase</keyword>
<dbReference type="KEGG" id="moc:BB934_15945"/>
<dbReference type="GO" id="GO:0016757">
    <property type="term" value="F:glycosyltransferase activity"/>
    <property type="evidence" value="ECO:0007669"/>
    <property type="project" value="UniProtKB-KW"/>
</dbReference>
<evidence type="ECO:0000256" key="2">
    <source>
        <dbReference type="ARBA" id="ARBA00022676"/>
    </source>
</evidence>
<organism evidence="5">
    <name type="scientific">Microvirga ossetica</name>
    <dbReference type="NCBI Taxonomy" id="1882682"/>
    <lineage>
        <taxon>Bacteria</taxon>
        <taxon>Pseudomonadati</taxon>
        <taxon>Pseudomonadota</taxon>
        <taxon>Alphaproteobacteria</taxon>
        <taxon>Hyphomicrobiales</taxon>
        <taxon>Methylobacteriaceae</taxon>
        <taxon>Microvirga</taxon>
    </lineage>
</organism>
<dbReference type="PANTHER" id="PTHR43179:SF12">
    <property type="entry name" value="GALACTOFURANOSYLTRANSFERASE GLFT2"/>
    <property type="match status" value="1"/>
</dbReference>
<evidence type="ECO:0000256" key="1">
    <source>
        <dbReference type="ARBA" id="ARBA00006739"/>
    </source>
</evidence>
<evidence type="ECO:0000313" key="5">
    <source>
        <dbReference type="EMBL" id="ANY79531.1"/>
    </source>
</evidence>
<proteinExistence type="inferred from homology"/>
<dbReference type="EMBL" id="CP016616">
    <property type="protein sequence ID" value="ANY79531.1"/>
    <property type="molecule type" value="Genomic_DNA"/>
</dbReference>
<dbReference type="AlphaFoldDB" id="A0A1B2EHS9"/>